<sequence length="84" mass="9429">MDRGVLTVTARREEEFDEDERVLVRELTMGAFTRRVYLPEQLDADAIGAAYDNGVLAVRIPVLETARPRKVAVQAGETQKAIRN</sequence>
<feature type="domain" description="SHSP" evidence="3">
    <location>
        <begin position="1"/>
        <end position="76"/>
    </location>
</feature>
<dbReference type="Proteomes" id="UP000183413">
    <property type="component" value="Unassembled WGS sequence"/>
</dbReference>
<dbReference type="Pfam" id="PF00011">
    <property type="entry name" value="HSP20"/>
    <property type="match status" value="1"/>
</dbReference>
<evidence type="ECO:0000313" key="5">
    <source>
        <dbReference type="Proteomes" id="UP000183413"/>
    </source>
</evidence>
<dbReference type="PROSITE" id="PS01031">
    <property type="entry name" value="SHSP"/>
    <property type="match status" value="1"/>
</dbReference>
<name>A0A1I5GI28_9ACTN</name>
<proteinExistence type="inferred from homology"/>
<dbReference type="CDD" id="cd06464">
    <property type="entry name" value="ACD_sHsps-like"/>
    <property type="match status" value="1"/>
</dbReference>
<accession>A0A1I5GI28</accession>
<gene>
    <name evidence="4" type="ORF">SAMN04489713_105198</name>
</gene>
<dbReference type="eggNOG" id="COG0071">
    <property type="taxonomic scope" value="Bacteria"/>
</dbReference>
<dbReference type="InterPro" id="IPR002068">
    <property type="entry name" value="A-crystallin/Hsp20_dom"/>
</dbReference>
<dbReference type="Gene3D" id="2.60.40.790">
    <property type="match status" value="1"/>
</dbReference>
<evidence type="ECO:0000256" key="1">
    <source>
        <dbReference type="PROSITE-ProRule" id="PRU00285"/>
    </source>
</evidence>
<dbReference type="InterPro" id="IPR008978">
    <property type="entry name" value="HSP20-like_chaperone"/>
</dbReference>
<evidence type="ECO:0000259" key="3">
    <source>
        <dbReference type="PROSITE" id="PS01031"/>
    </source>
</evidence>
<dbReference type="SUPFAM" id="SSF49764">
    <property type="entry name" value="HSP20-like chaperones"/>
    <property type="match status" value="1"/>
</dbReference>
<reference evidence="4 5" key="1">
    <citation type="submission" date="2016-10" db="EMBL/GenBank/DDBJ databases">
        <authorList>
            <person name="de Groot N.N."/>
        </authorList>
    </citation>
    <scope>NUCLEOTIDE SEQUENCE [LARGE SCALE GENOMIC DNA]</scope>
    <source>
        <strain evidence="4 5">DSM 43067</strain>
    </source>
</reference>
<keyword evidence="5" id="KW-1185">Reference proteome</keyword>
<dbReference type="InParanoid" id="A0A1I5GI28"/>
<dbReference type="STRING" id="1993.SAMN04489713_105198"/>
<organism evidence="4 5">
    <name type="scientific">Actinomadura madurae</name>
    <dbReference type="NCBI Taxonomy" id="1993"/>
    <lineage>
        <taxon>Bacteria</taxon>
        <taxon>Bacillati</taxon>
        <taxon>Actinomycetota</taxon>
        <taxon>Actinomycetes</taxon>
        <taxon>Streptosporangiales</taxon>
        <taxon>Thermomonosporaceae</taxon>
        <taxon>Actinomadura</taxon>
    </lineage>
</organism>
<dbReference type="EMBL" id="FOVH01000005">
    <property type="protein sequence ID" value="SFO35241.1"/>
    <property type="molecule type" value="Genomic_DNA"/>
</dbReference>
<protein>
    <submittedName>
        <fullName evidence="4">Hsp20/alpha crystallin family protein</fullName>
    </submittedName>
</protein>
<dbReference type="AlphaFoldDB" id="A0A1I5GI28"/>
<evidence type="ECO:0000256" key="2">
    <source>
        <dbReference type="RuleBase" id="RU003616"/>
    </source>
</evidence>
<evidence type="ECO:0000313" key="4">
    <source>
        <dbReference type="EMBL" id="SFO35241.1"/>
    </source>
</evidence>
<comment type="similarity">
    <text evidence="1 2">Belongs to the small heat shock protein (HSP20) family.</text>
</comment>